<accession>A0A2P2PSZ9</accession>
<sequence>MGFLVYEFLYQPVKLLLVYAVL</sequence>
<name>A0A2P2PSZ9_RHIMU</name>
<reference evidence="1" key="1">
    <citation type="submission" date="2018-02" db="EMBL/GenBank/DDBJ databases">
        <title>Rhizophora mucronata_Transcriptome.</title>
        <authorList>
            <person name="Meera S.P."/>
            <person name="Sreeshan A."/>
            <person name="Augustine A."/>
        </authorList>
    </citation>
    <scope>NUCLEOTIDE SEQUENCE</scope>
    <source>
        <tissue evidence="1">Leaf</tissue>
    </source>
</reference>
<dbReference type="EMBL" id="GGEC01077348">
    <property type="protein sequence ID" value="MBX57832.1"/>
    <property type="molecule type" value="Transcribed_RNA"/>
</dbReference>
<protein>
    <submittedName>
        <fullName evidence="1">Uncharacterized protein</fullName>
    </submittedName>
</protein>
<organism evidence="1">
    <name type="scientific">Rhizophora mucronata</name>
    <name type="common">Asiatic mangrove</name>
    <dbReference type="NCBI Taxonomy" id="61149"/>
    <lineage>
        <taxon>Eukaryota</taxon>
        <taxon>Viridiplantae</taxon>
        <taxon>Streptophyta</taxon>
        <taxon>Embryophyta</taxon>
        <taxon>Tracheophyta</taxon>
        <taxon>Spermatophyta</taxon>
        <taxon>Magnoliopsida</taxon>
        <taxon>eudicotyledons</taxon>
        <taxon>Gunneridae</taxon>
        <taxon>Pentapetalae</taxon>
        <taxon>rosids</taxon>
        <taxon>fabids</taxon>
        <taxon>Malpighiales</taxon>
        <taxon>Rhizophoraceae</taxon>
        <taxon>Rhizophora</taxon>
    </lineage>
</organism>
<evidence type="ECO:0000313" key="1">
    <source>
        <dbReference type="EMBL" id="MBX57832.1"/>
    </source>
</evidence>
<dbReference type="AlphaFoldDB" id="A0A2P2PSZ9"/>
<proteinExistence type="predicted"/>